<feature type="compositionally biased region" description="Basic and acidic residues" evidence="2">
    <location>
        <begin position="137"/>
        <end position="150"/>
    </location>
</feature>
<dbReference type="SUPFAM" id="SSF52540">
    <property type="entry name" value="P-loop containing nucleoside triphosphate hydrolases"/>
    <property type="match status" value="1"/>
</dbReference>
<evidence type="ECO:0000256" key="2">
    <source>
        <dbReference type="SAM" id="MobiDB-lite"/>
    </source>
</evidence>
<feature type="domain" description="SNF2 N-terminal" evidence="3">
    <location>
        <begin position="355"/>
        <end position="387"/>
    </location>
</feature>
<dbReference type="InterPro" id="IPR000330">
    <property type="entry name" value="SNF2_N"/>
</dbReference>
<keyword evidence="5" id="KW-1185">Reference proteome</keyword>
<dbReference type="Proteomes" id="UP000695022">
    <property type="component" value="Unplaced"/>
</dbReference>
<dbReference type="RefSeq" id="XP_014678892.1">
    <property type="nucleotide sequence ID" value="XM_014823406.1"/>
</dbReference>
<feature type="compositionally biased region" description="Basic and acidic residues" evidence="2">
    <location>
        <begin position="230"/>
        <end position="296"/>
    </location>
</feature>
<dbReference type="InterPro" id="IPR038718">
    <property type="entry name" value="SNF2-like_sf"/>
</dbReference>
<dbReference type="GeneID" id="106818734"/>
<feature type="region of interest" description="Disordered" evidence="2">
    <location>
        <begin position="88"/>
        <end position="109"/>
    </location>
</feature>
<sequence length="529" mass="57888">MTNDFSDAVNNASAAQSPAAAVDDIITDVWCVGDKCKAPCSVDGGLHSAVVRSINARGTRKTVTVHYKGYSSEDNETVCITELRKLRPQTGPVTPTRPEAGESSRCEQQTSAVMFSPLKGNEEQSRLWEKYSALEREWESETRHQSREDSQMLSKEVGRSRAKILGSSPGRRKTGSPRANQKSSGCKRRPRSKPQTEASATDARADALSRGRASGRESGSESPLRSAGSGDDREISRVDTPGGRDRRVEEGARAHARVVDSDGDRSPGMKVEGRSDDPAGSKADDSAGGKADDRTGSKACHSATCGNQGFSVDEMERPSFSYPAPHPKVPHRLSPDGELPVVEIPAPINQHLRDYQREGVEFLYRHYRSVSGAILGDDMGLGKTVQVRRRRLDVVMTTFETFRLNVDELNEFDWTAVIVDEVHRIKVTISERHLAGDDPAIGEISDYDSPPPGSAPKQRADAGSARGSGGAATEQRRKRRRVRMRDDAVAAVTRRDAADARDEDASYQDVGDVFGRFARENPEYIQIHK</sequence>
<feature type="domain" description="Survival motor neuron Tudor" evidence="4">
    <location>
        <begin position="30"/>
        <end position="75"/>
    </location>
</feature>
<dbReference type="Gene3D" id="3.40.50.10810">
    <property type="entry name" value="Tandem AAA-ATPase domain"/>
    <property type="match status" value="2"/>
</dbReference>
<dbReference type="PANTHER" id="PTHR45629">
    <property type="entry name" value="SNF2/RAD54 FAMILY MEMBER"/>
    <property type="match status" value="1"/>
</dbReference>
<feature type="region of interest" description="Disordered" evidence="2">
    <location>
        <begin position="438"/>
        <end position="506"/>
    </location>
</feature>
<dbReference type="InterPro" id="IPR050496">
    <property type="entry name" value="SNF2_RAD54_helicase_repair"/>
</dbReference>
<feature type="compositionally biased region" description="Basic and acidic residues" evidence="2">
    <location>
        <begin position="203"/>
        <end position="219"/>
    </location>
</feature>
<evidence type="ECO:0000259" key="3">
    <source>
        <dbReference type="Pfam" id="PF00176"/>
    </source>
</evidence>
<dbReference type="SUPFAM" id="SSF54160">
    <property type="entry name" value="Chromo domain-like"/>
    <property type="match status" value="1"/>
</dbReference>
<evidence type="ECO:0000259" key="4">
    <source>
        <dbReference type="Pfam" id="PF06003"/>
    </source>
</evidence>
<dbReference type="Pfam" id="PF06003">
    <property type="entry name" value="SMN_Tudor"/>
    <property type="match status" value="1"/>
</dbReference>
<evidence type="ECO:0000256" key="1">
    <source>
        <dbReference type="ARBA" id="ARBA00023242"/>
    </source>
</evidence>
<evidence type="ECO:0000313" key="5">
    <source>
        <dbReference type="Proteomes" id="UP000695022"/>
    </source>
</evidence>
<gene>
    <name evidence="6" type="primary">LOC106818734</name>
</gene>
<reference evidence="6" key="1">
    <citation type="submission" date="2025-08" db="UniProtKB">
        <authorList>
            <consortium name="RefSeq"/>
        </authorList>
    </citation>
    <scope>IDENTIFICATION</scope>
</reference>
<dbReference type="Pfam" id="PF00176">
    <property type="entry name" value="SNF2-rel_dom"/>
    <property type="match status" value="1"/>
</dbReference>
<dbReference type="InterPro" id="IPR027417">
    <property type="entry name" value="P-loop_NTPase"/>
</dbReference>
<dbReference type="InterPro" id="IPR016197">
    <property type="entry name" value="Chromo-like_dom_sf"/>
</dbReference>
<organism evidence="5 6">
    <name type="scientific">Priapulus caudatus</name>
    <name type="common">Priapulid worm</name>
    <dbReference type="NCBI Taxonomy" id="37621"/>
    <lineage>
        <taxon>Eukaryota</taxon>
        <taxon>Metazoa</taxon>
        <taxon>Ecdysozoa</taxon>
        <taxon>Scalidophora</taxon>
        <taxon>Priapulida</taxon>
        <taxon>Priapulimorpha</taxon>
        <taxon>Priapulimorphida</taxon>
        <taxon>Priapulidae</taxon>
        <taxon>Priapulus</taxon>
    </lineage>
</organism>
<feature type="region of interest" description="Disordered" evidence="2">
    <location>
        <begin position="137"/>
        <end position="303"/>
    </location>
</feature>
<name>A0ABM1F371_PRICU</name>
<feature type="compositionally biased region" description="Basic and acidic residues" evidence="2">
    <location>
        <begin position="484"/>
        <end position="504"/>
    </location>
</feature>
<dbReference type="Gene3D" id="2.30.30.140">
    <property type="match status" value="1"/>
</dbReference>
<protein>
    <submittedName>
        <fullName evidence="6">Uncharacterized protein LOC106818734</fullName>
    </submittedName>
</protein>
<accession>A0ABM1F371</accession>
<keyword evidence="1" id="KW-0539">Nucleus</keyword>
<dbReference type="InterPro" id="IPR010304">
    <property type="entry name" value="SMN_Tudor"/>
</dbReference>
<proteinExistence type="predicted"/>
<evidence type="ECO:0000313" key="6">
    <source>
        <dbReference type="RefSeq" id="XP_014678892.1"/>
    </source>
</evidence>
<dbReference type="PANTHER" id="PTHR45629:SF7">
    <property type="entry name" value="DNA EXCISION REPAIR PROTEIN ERCC-6-RELATED"/>
    <property type="match status" value="1"/>
</dbReference>